<dbReference type="CDD" id="cd00202">
    <property type="entry name" value="ZnF_GATA"/>
    <property type="match status" value="1"/>
</dbReference>
<proteinExistence type="predicted"/>
<evidence type="ECO:0000256" key="5">
    <source>
        <dbReference type="ARBA" id="ARBA00023242"/>
    </source>
</evidence>
<name>A0A9W8IAT3_9FUNG</name>
<evidence type="ECO:0000256" key="6">
    <source>
        <dbReference type="PROSITE-ProRule" id="PRU00094"/>
    </source>
</evidence>
<dbReference type="GO" id="GO:0000122">
    <property type="term" value="P:negative regulation of transcription by RNA polymerase II"/>
    <property type="evidence" value="ECO:0007669"/>
    <property type="project" value="TreeGrafter"/>
</dbReference>
<dbReference type="AlphaFoldDB" id="A0A9W8IAT3"/>
<comment type="caution">
    <text evidence="9">The sequence shown here is derived from an EMBL/GenBank/DDBJ whole genome shotgun (WGS) entry which is preliminary data.</text>
</comment>
<evidence type="ECO:0000256" key="3">
    <source>
        <dbReference type="ARBA" id="ARBA00022771"/>
    </source>
</evidence>
<feature type="compositionally biased region" description="Low complexity" evidence="7">
    <location>
        <begin position="77"/>
        <end position="98"/>
    </location>
</feature>
<gene>
    <name evidence="9" type="primary">SFU1_1</name>
    <name evidence="9" type="ORF">IWW36_001885</name>
</gene>
<dbReference type="FunFam" id="3.30.50.10:FF:000007">
    <property type="entry name" value="Nitrogen regulatory AreA, N-terminal"/>
    <property type="match status" value="1"/>
</dbReference>
<evidence type="ECO:0000313" key="9">
    <source>
        <dbReference type="EMBL" id="KAJ2850447.1"/>
    </source>
</evidence>
<dbReference type="GO" id="GO:0000978">
    <property type="term" value="F:RNA polymerase II cis-regulatory region sequence-specific DNA binding"/>
    <property type="evidence" value="ECO:0007669"/>
    <property type="project" value="TreeGrafter"/>
</dbReference>
<dbReference type="PANTHER" id="PTHR10071">
    <property type="entry name" value="TRANSCRIPTION FACTOR GATA FAMILY MEMBER"/>
    <property type="match status" value="1"/>
</dbReference>
<reference evidence="9" key="1">
    <citation type="submission" date="2022-07" db="EMBL/GenBank/DDBJ databases">
        <title>Phylogenomic reconstructions and comparative analyses of Kickxellomycotina fungi.</title>
        <authorList>
            <person name="Reynolds N.K."/>
            <person name="Stajich J.E."/>
            <person name="Barry K."/>
            <person name="Grigoriev I.V."/>
            <person name="Crous P."/>
            <person name="Smith M.E."/>
        </authorList>
    </citation>
    <scope>NUCLEOTIDE SEQUENCE</scope>
    <source>
        <strain evidence="9">NRRL 1566</strain>
    </source>
</reference>
<accession>A0A9W8IAT3</accession>
<evidence type="ECO:0000256" key="1">
    <source>
        <dbReference type="ARBA" id="ARBA00004123"/>
    </source>
</evidence>
<dbReference type="GO" id="GO:0008270">
    <property type="term" value="F:zinc ion binding"/>
    <property type="evidence" value="ECO:0007669"/>
    <property type="project" value="UniProtKB-KW"/>
</dbReference>
<dbReference type="InterPro" id="IPR000679">
    <property type="entry name" value="Znf_GATA"/>
</dbReference>
<evidence type="ECO:0000256" key="2">
    <source>
        <dbReference type="ARBA" id="ARBA00022723"/>
    </source>
</evidence>
<keyword evidence="2" id="KW-0479">Metal-binding</keyword>
<dbReference type="EMBL" id="JANBUW010000032">
    <property type="protein sequence ID" value="KAJ2850447.1"/>
    <property type="molecule type" value="Genomic_DNA"/>
</dbReference>
<dbReference type="InterPro" id="IPR013088">
    <property type="entry name" value="Znf_NHR/GATA"/>
</dbReference>
<keyword evidence="3 6" id="KW-0863">Zinc-finger</keyword>
<dbReference type="Gene3D" id="3.30.50.10">
    <property type="entry name" value="Erythroid Transcription Factor GATA-1, subunit A"/>
    <property type="match status" value="1"/>
</dbReference>
<dbReference type="SMART" id="SM00401">
    <property type="entry name" value="ZnF_GATA"/>
    <property type="match status" value="1"/>
</dbReference>
<feature type="region of interest" description="Disordered" evidence="7">
    <location>
        <begin position="61"/>
        <end position="98"/>
    </location>
</feature>
<dbReference type="Pfam" id="PF00320">
    <property type="entry name" value="GATA"/>
    <property type="match status" value="1"/>
</dbReference>
<evidence type="ECO:0000256" key="7">
    <source>
        <dbReference type="SAM" id="MobiDB-lite"/>
    </source>
</evidence>
<dbReference type="PROSITE" id="PS50114">
    <property type="entry name" value="GATA_ZN_FINGER_2"/>
    <property type="match status" value="1"/>
</dbReference>
<dbReference type="GO" id="GO:0045944">
    <property type="term" value="P:positive regulation of transcription by RNA polymerase II"/>
    <property type="evidence" value="ECO:0007669"/>
    <property type="project" value="TreeGrafter"/>
</dbReference>
<dbReference type="SUPFAM" id="SSF57716">
    <property type="entry name" value="Glucocorticoid receptor-like (DNA-binding domain)"/>
    <property type="match status" value="1"/>
</dbReference>
<dbReference type="InterPro" id="IPR039355">
    <property type="entry name" value="Transcription_factor_GATA"/>
</dbReference>
<keyword evidence="10" id="KW-1185">Reference proteome</keyword>
<dbReference type="PANTHER" id="PTHR10071:SF281">
    <property type="entry name" value="BOX A-BINDING FACTOR-RELATED"/>
    <property type="match status" value="1"/>
</dbReference>
<evidence type="ECO:0000313" key="10">
    <source>
        <dbReference type="Proteomes" id="UP001139887"/>
    </source>
</evidence>
<sequence length="203" mass="22417">MMVQQIQDDKSSDVKTNDSLVCFNCGANSTPLWRRDADGNVICNACGLYFKLHNVPRPISMKRPVIKRRRRRTNTTKPQSRVKPPSPSVPRSSSLPLDDPISELPCESPACGLESLIHAAELSLPVGLKRPREESWLLDSLATVATAEISLSKRRALDIRVNGFVPIDSPQSTYREALQRECERLCAESALAASLPAPSINLK</sequence>
<dbReference type="Proteomes" id="UP001139887">
    <property type="component" value="Unassembled WGS sequence"/>
</dbReference>
<evidence type="ECO:0000256" key="4">
    <source>
        <dbReference type="ARBA" id="ARBA00022833"/>
    </source>
</evidence>
<comment type="subcellular location">
    <subcellularLocation>
        <location evidence="1">Nucleus</location>
    </subcellularLocation>
</comment>
<keyword evidence="4" id="KW-0862">Zinc</keyword>
<dbReference type="PRINTS" id="PR00619">
    <property type="entry name" value="GATAZNFINGER"/>
</dbReference>
<organism evidence="9 10">
    <name type="scientific">Coemansia brasiliensis</name>
    <dbReference type="NCBI Taxonomy" id="2650707"/>
    <lineage>
        <taxon>Eukaryota</taxon>
        <taxon>Fungi</taxon>
        <taxon>Fungi incertae sedis</taxon>
        <taxon>Zoopagomycota</taxon>
        <taxon>Kickxellomycotina</taxon>
        <taxon>Kickxellomycetes</taxon>
        <taxon>Kickxellales</taxon>
        <taxon>Kickxellaceae</taxon>
        <taxon>Coemansia</taxon>
    </lineage>
</organism>
<dbReference type="PROSITE" id="PS00344">
    <property type="entry name" value="GATA_ZN_FINGER_1"/>
    <property type="match status" value="1"/>
</dbReference>
<feature type="domain" description="GATA-type" evidence="8">
    <location>
        <begin position="16"/>
        <end position="69"/>
    </location>
</feature>
<protein>
    <submittedName>
        <fullName evidence="9">GATA type transcriptional activator of nitrogen-regulated proteins</fullName>
    </submittedName>
</protein>
<dbReference type="GO" id="GO:0000981">
    <property type="term" value="F:DNA-binding transcription factor activity, RNA polymerase II-specific"/>
    <property type="evidence" value="ECO:0007669"/>
    <property type="project" value="TreeGrafter"/>
</dbReference>
<evidence type="ECO:0000259" key="8">
    <source>
        <dbReference type="PROSITE" id="PS50114"/>
    </source>
</evidence>
<feature type="compositionally biased region" description="Basic residues" evidence="7">
    <location>
        <begin position="64"/>
        <end position="74"/>
    </location>
</feature>
<dbReference type="GO" id="GO:0005634">
    <property type="term" value="C:nucleus"/>
    <property type="evidence" value="ECO:0007669"/>
    <property type="project" value="UniProtKB-SubCell"/>
</dbReference>
<dbReference type="OrthoDB" id="515401at2759"/>
<keyword evidence="5" id="KW-0539">Nucleus</keyword>